<keyword evidence="1" id="KW-0175">Coiled coil</keyword>
<organism evidence="3 4">
    <name type="scientific">Tritrichomonas musculus</name>
    <dbReference type="NCBI Taxonomy" id="1915356"/>
    <lineage>
        <taxon>Eukaryota</taxon>
        <taxon>Metamonada</taxon>
        <taxon>Parabasalia</taxon>
        <taxon>Tritrichomonadida</taxon>
        <taxon>Tritrichomonadidae</taxon>
        <taxon>Tritrichomonas</taxon>
    </lineage>
</organism>
<name>A0ABR2JQX1_9EUKA</name>
<keyword evidence="4" id="KW-1185">Reference proteome</keyword>
<feature type="region of interest" description="Disordered" evidence="2">
    <location>
        <begin position="253"/>
        <end position="292"/>
    </location>
</feature>
<evidence type="ECO:0008006" key="5">
    <source>
        <dbReference type="Google" id="ProtNLM"/>
    </source>
</evidence>
<evidence type="ECO:0000256" key="1">
    <source>
        <dbReference type="SAM" id="Coils"/>
    </source>
</evidence>
<proteinExistence type="predicted"/>
<evidence type="ECO:0000313" key="4">
    <source>
        <dbReference type="Proteomes" id="UP001470230"/>
    </source>
</evidence>
<gene>
    <name evidence="3" type="ORF">M9Y10_004049</name>
</gene>
<dbReference type="Proteomes" id="UP001470230">
    <property type="component" value="Unassembled WGS sequence"/>
</dbReference>
<evidence type="ECO:0000313" key="3">
    <source>
        <dbReference type="EMBL" id="KAK8881314.1"/>
    </source>
</evidence>
<reference evidence="3 4" key="1">
    <citation type="submission" date="2024-04" db="EMBL/GenBank/DDBJ databases">
        <title>Tritrichomonas musculus Genome.</title>
        <authorList>
            <person name="Alves-Ferreira E."/>
            <person name="Grigg M."/>
            <person name="Lorenzi H."/>
            <person name="Galac M."/>
        </authorList>
    </citation>
    <scope>NUCLEOTIDE SEQUENCE [LARGE SCALE GENOMIC DNA]</scope>
    <source>
        <strain evidence="3 4">EAF2021</strain>
    </source>
</reference>
<feature type="compositionally biased region" description="Basic and acidic residues" evidence="2">
    <location>
        <begin position="257"/>
        <end position="267"/>
    </location>
</feature>
<sequence>MRNREPTSGYTRTDIIGNYDLHPTEGYMFPPREQTKITLNSKTSAMFPLNKKINDQIRPVPVMDEPSPVIDKYMPQVKKHRRKVIHDTMVNVTSKQRQYAQDKRLYDQEVRQAEAEAESQQIQLAKEKDERQRLKRMRKKQELNQTYKDQLQMIERRKQQERYEELQYEEELRLQNKAAQKLEDQRLENLRKIAEERREEFRLKNDELLMRKEYRREKELEEERRIQRENAEVQRRQDARAAEDARRRMIKTKMRSRVAEQRARDLAEQTQRNNDEQEAAESAASKAAFKHVQELKDRQEQLYEERHNDWLALQKEKQARKRFGPKKAFPIRKPGVDEYLYNQQQRKREVERVKRYQYAQIEERRRKEKEEIENDILEDNKMLEATQAKFNQSLKQLQSMIPKELGITVPEYKIANISAKTRTKLY</sequence>
<evidence type="ECO:0000256" key="2">
    <source>
        <dbReference type="SAM" id="MobiDB-lite"/>
    </source>
</evidence>
<accession>A0ABR2JQX1</accession>
<protein>
    <recommendedName>
        <fullName evidence="5">Trichohyalin</fullName>
    </recommendedName>
</protein>
<dbReference type="EMBL" id="JAPFFF010000010">
    <property type="protein sequence ID" value="KAK8881314.1"/>
    <property type="molecule type" value="Genomic_DNA"/>
</dbReference>
<feature type="coiled-coil region" evidence="1">
    <location>
        <begin position="358"/>
        <end position="389"/>
    </location>
</feature>
<comment type="caution">
    <text evidence="3">The sequence shown here is derived from an EMBL/GenBank/DDBJ whole genome shotgun (WGS) entry which is preliminary data.</text>
</comment>